<proteinExistence type="predicted"/>
<dbReference type="PANTHER" id="PTHR48079">
    <property type="entry name" value="PROTEIN YEEZ"/>
    <property type="match status" value="1"/>
</dbReference>
<dbReference type="EMBL" id="NWMW01000001">
    <property type="protein sequence ID" value="PCD04805.1"/>
    <property type="molecule type" value="Genomic_DNA"/>
</dbReference>
<keyword evidence="3" id="KW-1185">Reference proteome</keyword>
<gene>
    <name evidence="2" type="ORF">COC42_08550</name>
</gene>
<dbReference type="OrthoDB" id="7170465at2"/>
<dbReference type="RefSeq" id="WP_096343193.1">
    <property type="nucleotide sequence ID" value="NZ_NWMW01000001.1"/>
</dbReference>
<dbReference type="Pfam" id="PF01370">
    <property type="entry name" value="Epimerase"/>
    <property type="match status" value="1"/>
</dbReference>
<protein>
    <recommendedName>
        <fullName evidence="1">NAD-dependent epimerase/dehydratase domain-containing protein</fullName>
    </recommendedName>
</protein>
<accession>A0A2A4BA64</accession>
<dbReference type="Proteomes" id="UP000218366">
    <property type="component" value="Unassembled WGS sequence"/>
</dbReference>
<name>A0A2A4BA64_9SPHN</name>
<dbReference type="AlphaFoldDB" id="A0A2A4BA64"/>
<dbReference type="InterPro" id="IPR036291">
    <property type="entry name" value="NAD(P)-bd_dom_sf"/>
</dbReference>
<dbReference type="SUPFAM" id="SSF51735">
    <property type="entry name" value="NAD(P)-binding Rossmann-fold domains"/>
    <property type="match status" value="1"/>
</dbReference>
<evidence type="ECO:0000313" key="3">
    <source>
        <dbReference type="Proteomes" id="UP000218366"/>
    </source>
</evidence>
<comment type="caution">
    <text evidence="2">The sequence shown here is derived from an EMBL/GenBank/DDBJ whole genome shotgun (WGS) entry which is preliminary data.</text>
</comment>
<feature type="domain" description="NAD-dependent epimerase/dehydratase" evidence="1">
    <location>
        <begin position="8"/>
        <end position="225"/>
    </location>
</feature>
<dbReference type="InterPro" id="IPR001509">
    <property type="entry name" value="Epimerase_deHydtase"/>
</dbReference>
<reference evidence="2 3" key="1">
    <citation type="submission" date="2017-09" db="EMBL/GenBank/DDBJ databases">
        <title>Sphingomonas spermidinifaciens 9NM-10, whole genome shotgun sequence.</title>
        <authorList>
            <person name="Feng G."/>
            <person name="Zhu H."/>
        </authorList>
    </citation>
    <scope>NUCLEOTIDE SEQUENCE [LARGE SCALE GENOMIC DNA]</scope>
    <source>
        <strain evidence="2 3">9NM-10</strain>
    </source>
</reference>
<dbReference type="GO" id="GO:0004029">
    <property type="term" value="F:aldehyde dehydrogenase (NAD+) activity"/>
    <property type="evidence" value="ECO:0007669"/>
    <property type="project" value="TreeGrafter"/>
</dbReference>
<dbReference type="PANTHER" id="PTHR48079:SF6">
    <property type="entry name" value="NAD(P)-BINDING DOMAIN-CONTAINING PROTEIN-RELATED"/>
    <property type="match status" value="1"/>
</dbReference>
<sequence>MNKDTNTALVIGATGGIGGELARALLARGWAVRALHRDPSRARVSNPALEWVKGDAMDKASVTAAAERMSVIVHGANPPGYRNWGGLVLPMLDSTIAAATATGARVLLPGTVYNYGPAAGEFVDEDAPQNPVTRKGAIRVEMERRLREASRKDAKALVVRAGDFFGPRSGNSWLAQGMVPTLGPVKRVFNPARAGTGHAWAYLPDLAETMVRLLERRDALPAFDSFQFGGTWVDDNRAFAESIRQAAGKPNAPIYPFPWPVVQAMAPFHETAREMREMIYLWRTPLRLKDDKLRRFLGEVPATPLVEALRTTLQGLERL</sequence>
<evidence type="ECO:0000313" key="2">
    <source>
        <dbReference type="EMBL" id="PCD04805.1"/>
    </source>
</evidence>
<organism evidence="2 3">
    <name type="scientific">Sphingomonas spermidinifaciens</name>
    <dbReference type="NCBI Taxonomy" id="1141889"/>
    <lineage>
        <taxon>Bacteria</taxon>
        <taxon>Pseudomonadati</taxon>
        <taxon>Pseudomonadota</taxon>
        <taxon>Alphaproteobacteria</taxon>
        <taxon>Sphingomonadales</taxon>
        <taxon>Sphingomonadaceae</taxon>
        <taxon>Sphingomonas</taxon>
    </lineage>
</organism>
<dbReference type="GO" id="GO:0005737">
    <property type="term" value="C:cytoplasm"/>
    <property type="evidence" value="ECO:0007669"/>
    <property type="project" value="TreeGrafter"/>
</dbReference>
<evidence type="ECO:0000259" key="1">
    <source>
        <dbReference type="Pfam" id="PF01370"/>
    </source>
</evidence>
<dbReference type="InterPro" id="IPR051783">
    <property type="entry name" value="NAD(P)-dependent_oxidoreduct"/>
</dbReference>
<dbReference type="Gene3D" id="3.40.50.720">
    <property type="entry name" value="NAD(P)-binding Rossmann-like Domain"/>
    <property type="match status" value="1"/>
</dbReference>